<dbReference type="EMBL" id="MAAX01000018">
    <property type="protein sequence ID" value="OUS21397.1"/>
    <property type="molecule type" value="Genomic_DNA"/>
</dbReference>
<reference evidence="3" key="1">
    <citation type="journal article" date="2017" name="Proc. Natl. Acad. Sci. U.S.A.">
        <title>Simulation of Deepwater Horizon oil plume reveals substrate specialization within a complex community of hydrocarbon-degraders.</title>
        <authorList>
            <person name="Hu P."/>
            <person name="Dubinsky E.A."/>
            <person name="Probst A.J."/>
            <person name="Wang J."/>
            <person name="Sieber C.M.K."/>
            <person name="Tom L.M."/>
            <person name="Gardinali P."/>
            <person name="Banfield J.F."/>
            <person name="Atlas R.M."/>
            <person name="Andersen G.L."/>
        </authorList>
    </citation>
    <scope>NUCLEOTIDE SEQUENCE [LARGE SCALE GENOMIC DNA]</scope>
</reference>
<dbReference type="RefSeq" id="WP_303685500.1">
    <property type="nucleotide sequence ID" value="NZ_CAJXYO010000011.1"/>
</dbReference>
<evidence type="ECO:0000259" key="1">
    <source>
        <dbReference type="Pfam" id="PF10263"/>
    </source>
</evidence>
<protein>
    <submittedName>
        <fullName evidence="2">SprT domain-containing protein</fullName>
    </submittedName>
</protein>
<name>A0A1Z8BFV7_9FLAO</name>
<dbReference type="AlphaFoldDB" id="A0A1Z8BFV7"/>
<dbReference type="Gene3D" id="1.10.10.2910">
    <property type="match status" value="1"/>
</dbReference>
<gene>
    <name evidence="2" type="ORF">A9Q93_00930</name>
</gene>
<dbReference type="InterPro" id="IPR006640">
    <property type="entry name" value="SprT-like_domain"/>
</dbReference>
<proteinExistence type="predicted"/>
<feature type="domain" description="SprT-like" evidence="1">
    <location>
        <begin position="23"/>
        <end position="96"/>
    </location>
</feature>
<dbReference type="Proteomes" id="UP000196102">
    <property type="component" value="Unassembled WGS sequence"/>
</dbReference>
<evidence type="ECO:0000313" key="3">
    <source>
        <dbReference type="Proteomes" id="UP000196102"/>
    </source>
</evidence>
<sequence>MSVLNKYLPPVAVSPLTALIEQNNIHLKIVNERKTRHGDYRKNQDGSHVITINANLNKYRFTITLIHEIAHLIAFQKYGRSIKPHGVEWKYTFQQLMLPFLRPEIFPTDLLPILARHFKNPKASSDTDAMMSVALKSYDPETHKSYIFELQEGAIFLHSNGKKYQKGSKLRKRYNCLEIDSGKIYLFQPNAQVVLVKT</sequence>
<dbReference type="GO" id="GO:0006950">
    <property type="term" value="P:response to stress"/>
    <property type="evidence" value="ECO:0007669"/>
    <property type="project" value="UniProtKB-ARBA"/>
</dbReference>
<organism evidence="2 3">
    <name type="scientific">Nonlabens dokdonensis</name>
    <dbReference type="NCBI Taxonomy" id="328515"/>
    <lineage>
        <taxon>Bacteria</taxon>
        <taxon>Pseudomonadati</taxon>
        <taxon>Bacteroidota</taxon>
        <taxon>Flavobacteriia</taxon>
        <taxon>Flavobacteriales</taxon>
        <taxon>Flavobacteriaceae</taxon>
        <taxon>Nonlabens</taxon>
    </lineage>
</organism>
<dbReference type="Pfam" id="PF10263">
    <property type="entry name" value="SprT-like"/>
    <property type="match status" value="1"/>
</dbReference>
<accession>A0A1Z8BFV7</accession>
<evidence type="ECO:0000313" key="2">
    <source>
        <dbReference type="EMBL" id="OUS21397.1"/>
    </source>
</evidence>
<comment type="caution">
    <text evidence="2">The sequence shown here is derived from an EMBL/GenBank/DDBJ whole genome shotgun (WGS) entry which is preliminary data.</text>
</comment>